<name>A0ABT7E9V8_9FIRM</name>
<organism evidence="2 3">
    <name type="scientific">Romboutsia sedimentorum</name>
    <dbReference type="NCBI Taxonomy" id="1368474"/>
    <lineage>
        <taxon>Bacteria</taxon>
        <taxon>Bacillati</taxon>
        <taxon>Bacillota</taxon>
        <taxon>Clostridia</taxon>
        <taxon>Peptostreptococcales</taxon>
        <taxon>Peptostreptococcaceae</taxon>
        <taxon>Romboutsia</taxon>
    </lineage>
</organism>
<comment type="caution">
    <text evidence="2">The sequence shown here is derived from an EMBL/GenBank/DDBJ whole genome shotgun (WGS) entry which is preliminary data.</text>
</comment>
<evidence type="ECO:0000313" key="2">
    <source>
        <dbReference type="EMBL" id="MDK2563719.1"/>
    </source>
</evidence>
<keyword evidence="1" id="KW-0472">Membrane</keyword>
<evidence type="ECO:0000256" key="1">
    <source>
        <dbReference type="SAM" id="Phobius"/>
    </source>
</evidence>
<keyword evidence="1" id="KW-1133">Transmembrane helix</keyword>
<accession>A0ABT7E9V8</accession>
<keyword evidence="1" id="KW-0812">Transmembrane</keyword>
<dbReference type="EMBL" id="JASKYM010000003">
    <property type="protein sequence ID" value="MDK2563719.1"/>
    <property type="molecule type" value="Genomic_DNA"/>
</dbReference>
<dbReference type="Proteomes" id="UP001301012">
    <property type="component" value="Unassembled WGS sequence"/>
</dbReference>
<feature type="transmembrane region" description="Helical" evidence="1">
    <location>
        <begin position="20"/>
        <end position="41"/>
    </location>
</feature>
<dbReference type="RefSeq" id="WP_284132656.1">
    <property type="nucleotide sequence ID" value="NZ_JASKYM010000003.1"/>
</dbReference>
<feature type="transmembrane region" description="Helical" evidence="1">
    <location>
        <begin position="234"/>
        <end position="253"/>
    </location>
</feature>
<dbReference type="PANTHER" id="PTHR37305:SF1">
    <property type="entry name" value="MEMBRANE PROTEIN"/>
    <property type="match status" value="1"/>
</dbReference>
<reference evidence="2 3" key="1">
    <citation type="submission" date="2023-05" db="EMBL/GenBank/DDBJ databases">
        <title>Rombocin, a short stable natural nisin variant, displays selective antimicrobial activity against Listeria monocytogenes and employs dual mode of action to kill target bacterial strains.</title>
        <authorList>
            <person name="Wambui J."/>
            <person name="Stephan R."/>
            <person name="Kuipers O.P."/>
        </authorList>
    </citation>
    <scope>NUCLEOTIDE SEQUENCE [LARGE SCALE GENOMIC DNA]</scope>
    <source>
        <strain evidence="2 3">RC002</strain>
    </source>
</reference>
<feature type="transmembrane region" description="Helical" evidence="1">
    <location>
        <begin position="172"/>
        <end position="190"/>
    </location>
</feature>
<feature type="transmembrane region" description="Helical" evidence="1">
    <location>
        <begin position="104"/>
        <end position="129"/>
    </location>
</feature>
<gene>
    <name evidence="2" type="ORF">QOZ84_09175</name>
</gene>
<proteinExistence type="predicted"/>
<protein>
    <submittedName>
        <fullName evidence="2">ABC transporter permease</fullName>
    </submittedName>
</protein>
<evidence type="ECO:0000313" key="3">
    <source>
        <dbReference type="Proteomes" id="UP001301012"/>
    </source>
</evidence>
<feature type="transmembrane region" description="Helical" evidence="1">
    <location>
        <begin position="53"/>
        <end position="77"/>
    </location>
</feature>
<dbReference type="PANTHER" id="PTHR37305">
    <property type="entry name" value="INTEGRAL MEMBRANE PROTEIN-RELATED"/>
    <property type="match status" value="1"/>
</dbReference>
<dbReference type="Pfam" id="PF12730">
    <property type="entry name" value="ABC2_membrane_4"/>
    <property type="match status" value="1"/>
</dbReference>
<sequence>MLNYIKSEFYRNIHSKGNYIFLFGSMAFVIFLNVALGMFANGQVNFPYGNTRFSFSSFCASMSFIMIICLPLVSIIYGQEFKHHTLKNSISYGISRSQIYFTKFLMECIISIINLILISAAYIISAYIMLENSGVIYLNDLIRSIVACVPLFLVSVIVIHCLYFIVENETTVVVYWAIIMMVIPKLLSMAGRKIEVLGKIASYMPFNIMGAYSYDESTKRMIMNWSTQEEFIKCFVVGIIGVLVFYTLGLLLFNKREIK</sequence>
<keyword evidence="3" id="KW-1185">Reference proteome</keyword>
<feature type="transmembrane region" description="Helical" evidence="1">
    <location>
        <begin position="141"/>
        <end position="165"/>
    </location>
</feature>